<feature type="compositionally biased region" description="Basic and acidic residues" evidence="5">
    <location>
        <begin position="1"/>
        <end position="21"/>
    </location>
</feature>
<dbReference type="Proteomes" id="UP001374893">
    <property type="component" value="Chromosome"/>
</dbReference>
<name>A0ABM7RK19_9BACT</name>
<sequence length="212" mass="23120">MGMTDWDARWREGETPWDKGEPAPPLLECLDGPDGEFLAGARVLVPGCGSGHDVRALARAGATVTGLDLSPTALEVAQSFPEVGGETYLPGDFLEWHSECFDAVWEHTCFCAIDPADRGRYAAAASRLIRPAGRLVGVFYLTPWDPDEEPDGPPHASDRDEIVRHFSPWFSLIREKVPERAYPGREGREWLVAMERNTAEPGSCGRGAGGLS</sequence>
<keyword evidence="2" id="KW-0489">Methyltransferase</keyword>
<dbReference type="InterPro" id="IPR029063">
    <property type="entry name" value="SAM-dependent_MTases_sf"/>
</dbReference>
<gene>
    <name evidence="6" type="ORF">HAHE_38850</name>
</gene>
<dbReference type="PROSITE" id="PS51585">
    <property type="entry name" value="SAM_MT_TPMT"/>
    <property type="match status" value="1"/>
</dbReference>
<dbReference type="CDD" id="cd02440">
    <property type="entry name" value="AdoMet_MTases"/>
    <property type="match status" value="1"/>
</dbReference>
<accession>A0ABM7RK19</accession>
<evidence type="ECO:0000256" key="1">
    <source>
        <dbReference type="ARBA" id="ARBA00022553"/>
    </source>
</evidence>
<evidence type="ECO:0000256" key="4">
    <source>
        <dbReference type="ARBA" id="ARBA00022691"/>
    </source>
</evidence>
<keyword evidence="1" id="KW-0597">Phosphoprotein</keyword>
<dbReference type="Pfam" id="PF05724">
    <property type="entry name" value="TPMT"/>
    <property type="match status" value="1"/>
</dbReference>
<keyword evidence="7" id="KW-1185">Reference proteome</keyword>
<dbReference type="Gene3D" id="3.40.50.150">
    <property type="entry name" value="Vaccinia Virus protein VP39"/>
    <property type="match status" value="1"/>
</dbReference>
<keyword evidence="4" id="KW-0949">S-adenosyl-L-methionine</keyword>
<dbReference type="EMBL" id="AP024702">
    <property type="protein sequence ID" value="BCX49977.1"/>
    <property type="molecule type" value="Genomic_DNA"/>
</dbReference>
<evidence type="ECO:0000256" key="2">
    <source>
        <dbReference type="ARBA" id="ARBA00022603"/>
    </source>
</evidence>
<dbReference type="PANTHER" id="PTHR32183">
    <property type="match status" value="1"/>
</dbReference>
<dbReference type="PANTHER" id="PTHR32183:SF6">
    <property type="entry name" value="CYSTEINE SULFINATE DESULFINASE_CYSTEINE DESULFURASE AND RELATED ENZYMES"/>
    <property type="match status" value="1"/>
</dbReference>
<feature type="region of interest" description="Disordered" evidence="5">
    <location>
        <begin position="1"/>
        <end position="23"/>
    </location>
</feature>
<evidence type="ECO:0000256" key="5">
    <source>
        <dbReference type="SAM" id="MobiDB-lite"/>
    </source>
</evidence>
<evidence type="ECO:0000256" key="3">
    <source>
        <dbReference type="ARBA" id="ARBA00022679"/>
    </source>
</evidence>
<protein>
    <submittedName>
        <fullName evidence="6">Thiopurine S-methyltransferase</fullName>
    </submittedName>
</protein>
<dbReference type="SUPFAM" id="SSF53335">
    <property type="entry name" value="S-adenosyl-L-methionine-dependent methyltransferases"/>
    <property type="match status" value="1"/>
</dbReference>
<evidence type="ECO:0000313" key="7">
    <source>
        <dbReference type="Proteomes" id="UP001374893"/>
    </source>
</evidence>
<evidence type="ECO:0000313" key="6">
    <source>
        <dbReference type="EMBL" id="BCX49977.1"/>
    </source>
</evidence>
<dbReference type="InterPro" id="IPR008854">
    <property type="entry name" value="TPMT"/>
</dbReference>
<proteinExistence type="predicted"/>
<organism evidence="6 7">
    <name type="scientific">Haloferula helveola</name>
    <dbReference type="NCBI Taxonomy" id="490095"/>
    <lineage>
        <taxon>Bacteria</taxon>
        <taxon>Pseudomonadati</taxon>
        <taxon>Verrucomicrobiota</taxon>
        <taxon>Verrucomicrobiia</taxon>
        <taxon>Verrucomicrobiales</taxon>
        <taxon>Verrucomicrobiaceae</taxon>
        <taxon>Haloferula</taxon>
    </lineage>
</organism>
<reference evidence="6 7" key="1">
    <citation type="submission" date="2021-06" db="EMBL/GenBank/DDBJ databases">
        <title>Complete genome of Haloferula helveola possessing various polysaccharide degrading enzymes.</title>
        <authorList>
            <person name="Takami H."/>
            <person name="Huang C."/>
            <person name="Hamasaki K."/>
        </authorList>
    </citation>
    <scope>NUCLEOTIDE SEQUENCE [LARGE SCALE GENOMIC DNA]</scope>
    <source>
        <strain evidence="6 7">CN-1</strain>
    </source>
</reference>
<keyword evidence="3" id="KW-0808">Transferase</keyword>